<reference evidence="2" key="1">
    <citation type="submission" date="2022-01" db="EMBL/GenBank/DDBJ databases">
        <authorList>
            <person name="Braso-Vives M."/>
        </authorList>
    </citation>
    <scope>NUCLEOTIDE SEQUENCE</scope>
</reference>
<evidence type="ECO:0000313" key="2">
    <source>
        <dbReference type="EMBL" id="CAH1240890.1"/>
    </source>
</evidence>
<feature type="region of interest" description="Disordered" evidence="1">
    <location>
        <begin position="1"/>
        <end position="110"/>
    </location>
</feature>
<proteinExistence type="predicted"/>
<evidence type="ECO:0000313" key="3">
    <source>
        <dbReference type="Proteomes" id="UP000838412"/>
    </source>
</evidence>
<gene>
    <name evidence="2" type="primary">Hypp6170</name>
    <name evidence="2" type="ORF">BLAG_LOCUS4705</name>
</gene>
<accession>A0A8J9VK10</accession>
<name>A0A8J9VK10_BRALA</name>
<keyword evidence="3" id="KW-1185">Reference proteome</keyword>
<protein>
    <submittedName>
        <fullName evidence="2">Hypp6170 protein</fullName>
    </submittedName>
</protein>
<feature type="compositionally biased region" description="Basic and acidic residues" evidence="1">
    <location>
        <begin position="39"/>
        <end position="55"/>
    </location>
</feature>
<dbReference type="Proteomes" id="UP000838412">
    <property type="component" value="Chromosome 11"/>
</dbReference>
<evidence type="ECO:0000256" key="1">
    <source>
        <dbReference type="SAM" id="MobiDB-lite"/>
    </source>
</evidence>
<organism evidence="2 3">
    <name type="scientific">Branchiostoma lanceolatum</name>
    <name type="common">Common lancelet</name>
    <name type="synonym">Amphioxus lanceolatum</name>
    <dbReference type="NCBI Taxonomy" id="7740"/>
    <lineage>
        <taxon>Eukaryota</taxon>
        <taxon>Metazoa</taxon>
        <taxon>Chordata</taxon>
        <taxon>Cephalochordata</taxon>
        <taxon>Leptocardii</taxon>
        <taxon>Amphioxiformes</taxon>
        <taxon>Branchiostomatidae</taxon>
        <taxon>Branchiostoma</taxon>
    </lineage>
</organism>
<dbReference type="AlphaFoldDB" id="A0A8J9VK10"/>
<sequence>MTEMTPSETALWKGASTARERRTRPHSSSRLYGDEDSSDNERSPSRTRQVQEKGQAKMSQQDTPSTYYKAAVSKRAVTVKRTDRRVHPYSSSWLSGDEESSDDERSPCRD</sequence>
<feature type="compositionally biased region" description="Polar residues" evidence="1">
    <location>
        <begin position="57"/>
        <end position="66"/>
    </location>
</feature>
<dbReference type="EMBL" id="OV696696">
    <property type="protein sequence ID" value="CAH1240890.1"/>
    <property type="molecule type" value="Genomic_DNA"/>
</dbReference>